<dbReference type="InterPro" id="IPR041232">
    <property type="entry name" value="NPL"/>
</dbReference>
<dbReference type="Pfam" id="PF17800">
    <property type="entry name" value="NPL"/>
    <property type="match status" value="1"/>
</dbReference>
<organism evidence="8 9">
    <name type="scientific">Spinacia oleracea</name>
    <name type="common">Spinach</name>
    <dbReference type="NCBI Taxonomy" id="3562"/>
    <lineage>
        <taxon>Eukaryota</taxon>
        <taxon>Viridiplantae</taxon>
        <taxon>Streptophyta</taxon>
        <taxon>Embryophyta</taxon>
        <taxon>Tracheophyta</taxon>
        <taxon>Spermatophyta</taxon>
        <taxon>Magnoliopsida</taxon>
        <taxon>eudicotyledons</taxon>
        <taxon>Gunneridae</taxon>
        <taxon>Pentapetalae</taxon>
        <taxon>Caryophyllales</taxon>
        <taxon>Chenopodiaceae</taxon>
        <taxon>Chenopodioideae</taxon>
        <taxon>Anserineae</taxon>
        <taxon>Spinacia</taxon>
    </lineage>
</organism>
<protein>
    <recommendedName>
        <fullName evidence="2 5">peptidylprolyl isomerase</fullName>
        <ecNumber evidence="2 5">5.2.1.8</ecNumber>
    </recommendedName>
</protein>
<evidence type="ECO:0000313" key="9">
    <source>
        <dbReference type="RefSeq" id="XP_021841975.2"/>
    </source>
</evidence>
<feature type="region of interest" description="Disordered" evidence="6">
    <location>
        <begin position="104"/>
        <end position="169"/>
    </location>
</feature>
<evidence type="ECO:0000256" key="6">
    <source>
        <dbReference type="SAM" id="MobiDB-lite"/>
    </source>
</evidence>
<dbReference type="InterPro" id="IPR001179">
    <property type="entry name" value="PPIase_FKBP_dom"/>
</dbReference>
<keyword evidence="4 5" id="KW-0413">Isomerase</keyword>
<dbReference type="SUPFAM" id="SSF54534">
    <property type="entry name" value="FKBP-like"/>
    <property type="match status" value="1"/>
</dbReference>
<dbReference type="PANTHER" id="PTHR43811">
    <property type="entry name" value="FKBP-TYPE PEPTIDYL-PROLYL CIS-TRANS ISOMERASE FKPA"/>
    <property type="match status" value="1"/>
</dbReference>
<dbReference type="Gene3D" id="3.10.50.40">
    <property type="match status" value="1"/>
</dbReference>
<accession>A0A9R0JP62</accession>
<evidence type="ECO:0000256" key="1">
    <source>
        <dbReference type="ARBA" id="ARBA00000971"/>
    </source>
</evidence>
<dbReference type="InterPro" id="IPR046357">
    <property type="entry name" value="PPIase_dom_sf"/>
</dbReference>
<feature type="domain" description="PPIase FKBP-type" evidence="7">
    <location>
        <begin position="296"/>
        <end position="383"/>
    </location>
</feature>
<dbReference type="Pfam" id="PF00254">
    <property type="entry name" value="FKBP_C"/>
    <property type="match status" value="1"/>
</dbReference>
<dbReference type="PROSITE" id="PS50059">
    <property type="entry name" value="FKBP_PPIASE"/>
    <property type="match status" value="1"/>
</dbReference>
<dbReference type="Gene3D" id="2.60.120.340">
    <property type="entry name" value="Nucleoplasmin core domain"/>
    <property type="match status" value="1"/>
</dbReference>
<evidence type="ECO:0000256" key="2">
    <source>
        <dbReference type="ARBA" id="ARBA00013194"/>
    </source>
</evidence>
<dbReference type="RefSeq" id="XP_021841975.2">
    <property type="nucleotide sequence ID" value="XM_021986283.2"/>
</dbReference>
<feature type="compositionally biased region" description="Acidic residues" evidence="6">
    <location>
        <begin position="104"/>
        <end position="140"/>
    </location>
</feature>
<keyword evidence="3 5" id="KW-0697">Rotamase</keyword>
<feature type="region of interest" description="Disordered" evidence="6">
    <location>
        <begin position="218"/>
        <end position="262"/>
    </location>
</feature>
<dbReference type="PANTHER" id="PTHR43811:SF48">
    <property type="entry name" value="PEPTIDYL-PROLYL CIS-TRANS ISOMERASE FKBP43"/>
    <property type="match status" value="1"/>
</dbReference>
<evidence type="ECO:0000256" key="4">
    <source>
        <dbReference type="ARBA" id="ARBA00023235"/>
    </source>
</evidence>
<proteinExistence type="predicted"/>
<feature type="compositionally biased region" description="Basic residues" evidence="6">
    <location>
        <begin position="155"/>
        <end position="169"/>
    </location>
</feature>
<dbReference type="GO" id="GO:0016853">
    <property type="term" value="F:isomerase activity"/>
    <property type="evidence" value="ECO:0007669"/>
    <property type="project" value="UniProtKB-KW"/>
</dbReference>
<gene>
    <name evidence="9" type="primary">LOC110782167</name>
</gene>
<sequence length="384" mass="42024">MAFWGVEIKPGKPFTLSPNQSCGRLRISQATLGMGSSNSRSYVQCNVGKKTPVMLCVLLPDKAEFLHLEAEFDEADEVTLSVIGPRSVYLSGYYVGSARPSLIGDDESESYGEDVGESDTEDFSVEDDYEEDSFIDDSDPEVFAPSPSTSDEIKKKKSGNRKGSRKRLKKTFILSDSEDDGAICQQNTTSDPICESEKEDQTAVSSLCANAKMGDQDLKRKRRVSENTTDDQESEVKKVKKKKRKNSKENEALNTSSVAENETDGKIKCNTKTISGGLIIKELEAGKEDGKVASSGKKVTIHYTGRLKKGSQIFDSTAGKKPLKFRLGEGCVMGGLDLGVEGMKVGGKRRLQIPPELGYGSEGTNLVPPNSWLTMDVELLRVRR</sequence>
<dbReference type="Proteomes" id="UP000813463">
    <property type="component" value="Chromosome 2"/>
</dbReference>
<evidence type="ECO:0000256" key="5">
    <source>
        <dbReference type="PROSITE-ProRule" id="PRU00277"/>
    </source>
</evidence>
<dbReference type="EC" id="5.2.1.8" evidence="2 5"/>
<dbReference type="GeneID" id="110782167"/>
<evidence type="ECO:0000256" key="3">
    <source>
        <dbReference type="ARBA" id="ARBA00023110"/>
    </source>
</evidence>
<evidence type="ECO:0000259" key="7">
    <source>
        <dbReference type="PROSITE" id="PS50059"/>
    </source>
</evidence>
<keyword evidence="8" id="KW-1185">Reference proteome</keyword>
<comment type="catalytic activity">
    <reaction evidence="1 5">
        <text>[protein]-peptidylproline (omega=180) = [protein]-peptidylproline (omega=0)</text>
        <dbReference type="Rhea" id="RHEA:16237"/>
        <dbReference type="Rhea" id="RHEA-COMP:10747"/>
        <dbReference type="Rhea" id="RHEA-COMP:10748"/>
        <dbReference type="ChEBI" id="CHEBI:83833"/>
        <dbReference type="ChEBI" id="CHEBI:83834"/>
        <dbReference type="EC" id="5.2.1.8"/>
    </reaction>
</comment>
<evidence type="ECO:0000313" key="8">
    <source>
        <dbReference type="Proteomes" id="UP000813463"/>
    </source>
</evidence>
<name>A0A9R0JP62_SPIOL</name>
<reference evidence="9" key="2">
    <citation type="submission" date="2025-08" db="UniProtKB">
        <authorList>
            <consortium name="RefSeq"/>
        </authorList>
    </citation>
    <scope>IDENTIFICATION</scope>
    <source>
        <tissue evidence="9">Leaf</tissue>
    </source>
</reference>
<reference evidence="8" key="1">
    <citation type="journal article" date="2021" name="Nat. Commun.">
        <title>Genomic analyses provide insights into spinach domestication and the genetic basis of agronomic traits.</title>
        <authorList>
            <person name="Cai X."/>
            <person name="Sun X."/>
            <person name="Xu C."/>
            <person name="Sun H."/>
            <person name="Wang X."/>
            <person name="Ge C."/>
            <person name="Zhang Z."/>
            <person name="Wang Q."/>
            <person name="Fei Z."/>
            <person name="Jiao C."/>
            <person name="Wang Q."/>
        </authorList>
    </citation>
    <scope>NUCLEOTIDE SEQUENCE [LARGE SCALE GENOMIC DNA]</scope>
    <source>
        <strain evidence="8">cv. Varoflay</strain>
    </source>
</reference>